<comment type="caution">
    <text evidence="9">The sequence shown here is derived from an EMBL/GenBank/DDBJ whole genome shotgun (WGS) entry which is preliminary data.</text>
</comment>
<evidence type="ECO:0000256" key="2">
    <source>
        <dbReference type="ARBA" id="ARBA00022448"/>
    </source>
</evidence>
<evidence type="ECO:0000256" key="3">
    <source>
        <dbReference type="ARBA" id="ARBA00022475"/>
    </source>
</evidence>
<feature type="domain" description="ABC transmembrane type-1" evidence="8">
    <location>
        <begin position="55"/>
        <end position="239"/>
    </location>
</feature>
<dbReference type="Proteomes" id="UP001183629">
    <property type="component" value="Unassembled WGS sequence"/>
</dbReference>
<proteinExistence type="inferred from homology"/>
<keyword evidence="4 7" id="KW-0812">Transmembrane</keyword>
<dbReference type="AlphaFoldDB" id="A0AAE3ZK90"/>
<dbReference type="PANTHER" id="PTHR30151:SF20">
    <property type="entry name" value="ABC TRANSPORTER PERMEASE PROTEIN HI_0355-RELATED"/>
    <property type="match status" value="1"/>
</dbReference>
<feature type="transmembrane region" description="Helical" evidence="7">
    <location>
        <begin position="215"/>
        <end position="238"/>
    </location>
</feature>
<dbReference type="PANTHER" id="PTHR30151">
    <property type="entry name" value="ALKANE SULFONATE ABC TRANSPORTER-RELATED, MEMBRANE SUBUNIT"/>
    <property type="match status" value="1"/>
</dbReference>
<dbReference type="GO" id="GO:0005886">
    <property type="term" value="C:plasma membrane"/>
    <property type="evidence" value="ECO:0007669"/>
    <property type="project" value="UniProtKB-SubCell"/>
</dbReference>
<dbReference type="InterPro" id="IPR035906">
    <property type="entry name" value="MetI-like_sf"/>
</dbReference>
<dbReference type="Gene3D" id="1.10.3720.10">
    <property type="entry name" value="MetI-like"/>
    <property type="match status" value="1"/>
</dbReference>
<feature type="transmembrane region" description="Helical" evidence="7">
    <location>
        <begin position="94"/>
        <end position="115"/>
    </location>
</feature>
<name>A0AAE3ZK90_9ACTN</name>
<dbReference type="Pfam" id="PF00528">
    <property type="entry name" value="BPD_transp_1"/>
    <property type="match status" value="1"/>
</dbReference>
<dbReference type="RefSeq" id="WP_310408652.1">
    <property type="nucleotide sequence ID" value="NZ_JAVDYC010000001.1"/>
</dbReference>
<feature type="transmembrane region" description="Helical" evidence="7">
    <location>
        <begin position="174"/>
        <end position="195"/>
    </location>
</feature>
<accession>A0AAE3ZK90</accession>
<reference evidence="9 10" key="1">
    <citation type="submission" date="2023-07" db="EMBL/GenBank/DDBJ databases">
        <title>Sequencing the genomes of 1000 actinobacteria strains.</title>
        <authorList>
            <person name="Klenk H.-P."/>
        </authorList>
    </citation>
    <scope>NUCLEOTIDE SEQUENCE [LARGE SCALE GENOMIC DNA]</scope>
    <source>
        <strain evidence="9 10">DSM 44711</strain>
    </source>
</reference>
<keyword evidence="5 7" id="KW-1133">Transmembrane helix</keyword>
<comment type="similarity">
    <text evidence="7">Belongs to the binding-protein-dependent transport system permease family.</text>
</comment>
<dbReference type="SUPFAM" id="SSF161098">
    <property type="entry name" value="MetI-like"/>
    <property type="match status" value="1"/>
</dbReference>
<evidence type="ECO:0000256" key="4">
    <source>
        <dbReference type="ARBA" id="ARBA00022692"/>
    </source>
</evidence>
<evidence type="ECO:0000256" key="1">
    <source>
        <dbReference type="ARBA" id="ARBA00004651"/>
    </source>
</evidence>
<sequence length="251" mass="26527">MSLRATFLPTAGVIGVVLAWWSFTVLGGVPEFFLPSPPQIFDAFLQKPEYLLGEAGVTLIETLAGFAIATVAGLAIGVGLAASSTADRITLPVFVALNAVPKVALAPLLLFWLGFGFPPKITLVAIMCFFPILLAVKQGLTSAPTESLELAASLCASRWQTFLKIRFHYALPQIFLGLKTAINLAVIGAVVAELSNPERGLGTVISRSTSNFDTPAAFAAIALLAVISVALFYGVALIERLLLPWAREISG</sequence>
<evidence type="ECO:0000313" key="9">
    <source>
        <dbReference type="EMBL" id="MDR7320241.1"/>
    </source>
</evidence>
<keyword evidence="6 7" id="KW-0472">Membrane</keyword>
<evidence type="ECO:0000259" key="8">
    <source>
        <dbReference type="PROSITE" id="PS50928"/>
    </source>
</evidence>
<feature type="transmembrane region" description="Helical" evidence="7">
    <location>
        <begin position="63"/>
        <end position="82"/>
    </location>
</feature>
<keyword evidence="2 7" id="KW-0813">Transport</keyword>
<dbReference type="GO" id="GO:0055085">
    <property type="term" value="P:transmembrane transport"/>
    <property type="evidence" value="ECO:0007669"/>
    <property type="project" value="InterPro"/>
</dbReference>
<dbReference type="InterPro" id="IPR000515">
    <property type="entry name" value="MetI-like"/>
</dbReference>
<evidence type="ECO:0000256" key="6">
    <source>
        <dbReference type="ARBA" id="ARBA00023136"/>
    </source>
</evidence>
<evidence type="ECO:0000256" key="7">
    <source>
        <dbReference type="RuleBase" id="RU363032"/>
    </source>
</evidence>
<keyword evidence="10" id="KW-1185">Reference proteome</keyword>
<keyword evidence="3" id="KW-1003">Cell membrane</keyword>
<evidence type="ECO:0000313" key="10">
    <source>
        <dbReference type="Proteomes" id="UP001183629"/>
    </source>
</evidence>
<feature type="transmembrane region" description="Helical" evidence="7">
    <location>
        <begin position="7"/>
        <end position="29"/>
    </location>
</feature>
<gene>
    <name evidence="9" type="ORF">J2S44_000491</name>
</gene>
<dbReference type="EMBL" id="JAVDYC010000001">
    <property type="protein sequence ID" value="MDR7320241.1"/>
    <property type="molecule type" value="Genomic_DNA"/>
</dbReference>
<feature type="transmembrane region" description="Helical" evidence="7">
    <location>
        <begin position="121"/>
        <end position="140"/>
    </location>
</feature>
<organism evidence="9 10">
    <name type="scientific">Catenuloplanes niger</name>
    <dbReference type="NCBI Taxonomy" id="587534"/>
    <lineage>
        <taxon>Bacteria</taxon>
        <taxon>Bacillati</taxon>
        <taxon>Actinomycetota</taxon>
        <taxon>Actinomycetes</taxon>
        <taxon>Micromonosporales</taxon>
        <taxon>Micromonosporaceae</taxon>
        <taxon>Catenuloplanes</taxon>
    </lineage>
</organism>
<evidence type="ECO:0000256" key="5">
    <source>
        <dbReference type="ARBA" id="ARBA00022989"/>
    </source>
</evidence>
<dbReference type="PROSITE" id="PS50928">
    <property type="entry name" value="ABC_TM1"/>
    <property type="match status" value="1"/>
</dbReference>
<comment type="subcellular location">
    <subcellularLocation>
        <location evidence="1 7">Cell membrane</location>
        <topology evidence="1 7">Multi-pass membrane protein</topology>
    </subcellularLocation>
</comment>
<protein>
    <submittedName>
        <fullName evidence="9">NitT/TauT family transport system permease protein</fullName>
    </submittedName>
</protein>
<dbReference type="CDD" id="cd06261">
    <property type="entry name" value="TM_PBP2"/>
    <property type="match status" value="1"/>
</dbReference>